<proteinExistence type="inferred from homology"/>
<name>A0A0D0D9H6_9AGAM</name>
<feature type="region of interest" description="Disordered" evidence="2">
    <location>
        <begin position="1155"/>
        <end position="1177"/>
    </location>
</feature>
<dbReference type="EMBL" id="KN826026">
    <property type="protein sequence ID" value="KIK80416.1"/>
    <property type="molecule type" value="Genomic_DNA"/>
</dbReference>
<comment type="similarity">
    <text evidence="1">Belongs to the sorting nexin family.</text>
</comment>
<dbReference type="Pfam" id="PF00615">
    <property type="entry name" value="RGS"/>
    <property type="match status" value="1"/>
</dbReference>
<keyword evidence="3" id="KW-0812">Transmembrane</keyword>
<feature type="transmembrane region" description="Helical" evidence="3">
    <location>
        <begin position="12"/>
        <end position="33"/>
    </location>
</feature>
<dbReference type="PANTHER" id="PTHR22775:SF3">
    <property type="entry name" value="SORTING NEXIN-13"/>
    <property type="match status" value="1"/>
</dbReference>
<evidence type="ECO:0008006" key="9">
    <source>
        <dbReference type="Google" id="ProtNLM"/>
    </source>
</evidence>
<dbReference type="GO" id="GO:0035091">
    <property type="term" value="F:phosphatidylinositol binding"/>
    <property type="evidence" value="ECO:0007669"/>
    <property type="project" value="InterPro"/>
</dbReference>
<dbReference type="SUPFAM" id="SSF64268">
    <property type="entry name" value="PX domain"/>
    <property type="match status" value="1"/>
</dbReference>
<evidence type="ECO:0000259" key="5">
    <source>
        <dbReference type="PROSITE" id="PS50195"/>
    </source>
</evidence>
<sequence length="1239" mass="139416">MQRPDLLYEGGPVISTRTVLLVGVLAVSLPTVIRVVSSPVAVLILAPFFIILVAVSCLLISISFAYTLDSRLPTRTNPLSHAARPLAFSTPAAWQAVLIRSQWSHKSPQSLPSLCPGMPITSSTLNEIMIFIVRDFVLSWYKDISSSPSFPTSVSTSLHVTLEQFLQRMETIDVPSLLVKRILPKVTSHIEQFRQSEVALRGATLERHLTQSEELDMLLASRYAGKGGRLHTAVDNLSSTFTKQNEEMHLRTIADRILLQILPEKEAQSKTLRIVAREIVACAVLYPIMDMITDPDFWNRTIEQVAGAAIHQQKLISKVRNVLEAQSPRHHHRVSSTVTPGGDTITIRTDVRQFESFLRSINRCSSLLDARRLKNDVMGEIRRTRLLLANHEKEDWINGERTEDVVAFLDRLYTAKRTVEQRIAVLGGGQDLTSVPETGARPRVSFRDVLSNPTSLSYFMEFMDRRHRSLLVQFWLTVESFKNPLELVDCSPGDEDDPIQDPSSSTTLREDICMINDLYFSATPPHPSLSSISWKYVDNIRSYTSNGVTPNIVENKNVRRSVMLAQREVQQEMEGDFEDFQKSELWFRVTEDASLGNRGAARPSTPMDVQFTSPSQAFYNSGAQPQLRSQIPRSESLPSLVLVPHSSEYHRSDLRGPTLNSPPTAPRSYIDVLMAPLSDTSSETPRAPLFDDPDDGRPIMDESERMEAIQAALTDIIATDQHFQQPRSRDEDEVDHISSSIFGGRKRYGMFGDEEDDGNAEEENEDDETDSIENTGQGSFQLAGPGDLQLSYEIARLGEKVSKLEAHAAMLDTLIKKAELTGDTQELRLLQKAKSSMTRELRELHFQKIQYEQQESANRLVPHRTKVSIVSSTAGEEEGKSVVRYLVEVQQLALDGTFASGWVIARRYNEFLRMHNKLREDYSLVRALDFPGKRLVTSLSGSFVDTRRQALEKYMQNLIAIPVVCESNELRVFLSRDSPFITSGIKDDVTKGQRGFSGRNLVQTMYRSVTESIDDMFFGPSMLDVMIQRLTRQAAEFAGIVGSAVNDEELVAQAIKAFGKATSLDNFMQMPGDLKPLDGETSTSTFSAPICDLVLAIFELHKKNNWLRRQAIVIILQQVVGDTIERKIRQSMKSLFEENRILPLLTMFRDNMWPGGKLRPSSQPRTAEEKHRSRDEANRKLSALVPDLAANMIGRSNARRGARRIFAVLQNRRLNQHIAYTIVDELVAAIFSEQPPALR</sequence>
<evidence type="ECO:0000256" key="3">
    <source>
        <dbReference type="SAM" id="Phobius"/>
    </source>
</evidence>
<evidence type="ECO:0000259" key="4">
    <source>
        <dbReference type="PROSITE" id="PS50132"/>
    </source>
</evidence>
<dbReference type="PANTHER" id="PTHR22775">
    <property type="entry name" value="SORTING NEXIN"/>
    <property type="match status" value="1"/>
</dbReference>
<evidence type="ECO:0000313" key="7">
    <source>
        <dbReference type="EMBL" id="KIK80416.1"/>
    </source>
</evidence>
<dbReference type="InterPro" id="IPR016137">
    <property type="entry name" value="RGS"/>
</dbReference>
<dbReference type="InterPro" id="IPR003114">
    <property type="entry name" value="Phox_assoc"/>
</dbReference>
<dbReference type="HOGENOM" id="CLU_002131_1_0_1"/>
<gene>
    <name evidence="7" type="ORF">PAXRUDRAFT_833544</name>
</gene>
<dbReference type="InParanoid" id="A0A0D0D9H6"/>
<evidence type="ECO:0000256" key="2">
    <source>
        <dbReference type="SAM" id="MobiDB-lite"/>
    </source>
</evidence>
<reference evidence="7 8" key="1">
    <citation type="submission" date="2014-04" db="EMBL/GenBank/DDBJ databases">
        <authorList>
            <consortium name="DOE Joint Genome Institute"/>
            <person name="Kuo A."/>
            <person name="Kohler A."/>
            <person name="Jargeat P."/>
            <person name="Nagy L.G."/>
            <person name="Floudas D."/>
            <person name="Copeland A."/>
            <person name="Barry K.W."/>
            <person name="Cichocki N."/>
            <person name="Veneault-Fourrey C."/>
            <person name="LaButti K."/>
            <person name="Lindquist E.A."/>
            <person name="Lipzen A."/>
            <person name="Lundell T."/>
            <person name="Morin E."/>
            <person name="Murat C."/>
            <person name="Sun H."/>
            <person name="Tunlid A."/>
            <person name="Henrissat B."/>
            <person name="Grigoriev I.V."/>
            <person name="Hibbett D.S."/>
            <person name="Martin F."/>
            <person name="Nordberg H.P."/>
            <person name="Cantor M.N."/>
            <person name="Hua S.X."/>
        </authorList>
    </citation>
    <scope>NUCLEOTIDE SEQUENCE [LARGE SCALE GENOMIC DNA]</scope>
    <source>
        <strain evidence="7 8">Ve08.2h10</strain>
    </source>
</reference>
<reference evidence="8" key="2">
    <citation type="submission" date="2015-01" db="EMBL/GenBank/DDBJ databases">
        <title>Evolutionary Origins and Diversification of the Mycorrhizal Mutualists.</title>
        <authorList>
            <consortium name="DOE Joint Genome Institute"/>
            <consortium name="Mycorrhizal Genomics Consortium"/>
            <person name="Kohler A."/>
            <person name="Kuo A."/>
            <person name="Nagy L.G."/>
            <person name="Floudas D."/>
            <person name="Copeland A."/>
            <person name="Barry K.W."/>
            <person name="Cichocki N."/>
            <person name="Veneault-Fourrey C."/>
            <person name="LaButti K."/>
            <person name="Lindquist E.A."/>
            <person name="Lipzen A."/>
            <person name="Lundell T."/>
            <person name="Morin E."/>
            <person name="Murat C."/>
            <person name="Riley R."/>
            <person name="Ohm R."/>
            <person name="Sun H."/>
            <person name="Tunlid A."/>
            <person name="Henrissat B."/>
            <person name="Grigoriev I.V."/>
            <person name="Hibbett D.S."/>
            <person name="Martin F."/>
        </authorList>
    </citation>
    <scope>NUCLEOTIDE SEQUENCE [LARGE SCALE GENOMIC DNA]</scope>
    <source>
        <strain evidence="8">Ve08.2h10</strain>
    </source>
</reference>
<feature type="domain" description="PXA" evidence="6">
    <location>
        <begin position="118"/>
        <end position="310"/>
    </location>
</feature>
<dbReference type="PROSITE" id="PS50195">
    <property type="entry name" value="PX"/>
    <property type="match status" value="1"/>
</dbReference>
<dbReference type="Pfam" id="PF08628">
    <property type="entry name" value="Nexin_C"/>
    <property type="match status" value="1"/>
</dbReference>
<feature type="domain" description="PX" evidence="5">
    <location>
        <begin position="863"/>
        <end position="981"/>
    </location>
</feature>
<keyword evidence="3" id="KW-1133">Transmembrane helix</keyword>
<accession>A0A0D0D9H6</accession>
<evidence type="ECO:0000259" key="6">
    <source>
        <dbReference type="PROSITE" id="PS51207"/>
    </source>
</evidence>
<feature type="region of interest" description="Disordered" evidence="2">
    <location>
        <begin position="677"/>
        <end position="696"/>
    </location>
</feature>
<dbReference type="PROSITE" id="PS51207">
    <property type="entry name" value="PXA"/>
    <property type="match status" value="1"/>
</dbReference>
<dbReference type="Proteomes" id="UP000054538">
    <property type="component" value="Unassembled WGS sequence"/>
</dbReference>
<dbReference type="InterPro" id="IPR036871">
    <property type="entry name" value="PX_dom_sf"/>
</dbReference>
<dbReference type="Gene3D" id="1.10.167.10">
    <property type="entry name" value="Regulator of G-protein Signalling 4, domain 2"/>
    <property type="match status" value="1"/>
</dbReference>
<dbReference type="OrthoDB" id="120967at2759"/>
<dbReference type="PROSITE" id="PS50132">
    <property type="entry name" value="RGS"/>
    <property type="match status" value="1"/>
</dbReference>
<dbReference type="SMART" id="SM00312">
    <property type="entry name" value="PX"/>
    <property type="match status" value="1"/>
</dbReference>
<dbReference type="InterPro" id="IPR044926">
    <property type="entry name" value="RGS_subdomain_2"/>
</dbReference>
<keyword evidence="8" id="KW-1185">Reference proteome</keyword>
<feature type="domain" description="RGS" evidence="4">
    <location>
        <begin position="445"/>
        <end position="590"/>
    </location>
</feature>
<dbReference type="AlphaFoldDB" id="A0A0D0D9H6"/>
<evidence type="ECO:0000313" key="8">
    <source>
        <dbReference type="Proteomes" id="UP000054538"/>
    </source>
</evidence>
<dbReference type="Gene3D" id="3.30.1520.10">
    <property type="entry name" value="Phox-like domain"/>
    <property type="match status" value="1"/>
</dbReference>
<dbReference type="InterPro" id="IPR013937">
    <property type="entry name" value="Sorting_nexin_C"/>
</dbReference>
<protein>
    <recommendedName>
        <fullName evidence="9">Structural protein MDM1</fullName>
    </recommendedName>
</protein>
<feature type="compositionally biased region" description="Acidic residues" evidence="2">
    <location>
        <begin position="752"/>
        <end position="771"/>
    </location>
</feature>
<dbReference type="SMART" id="SM00315">
    <property type="entry name" value="RGS"/>
    <property type="match status" value="1"/>
</dbReference>
<organism evidence="7 8">
    <name type="scientific">Paxillus rubicundulus Ve08.2h10</name>
    <dbReference type="NCBI Taxonomy" id="930991"/>
    <lineage>
        <taxon>Eukaryota</taxon>
        <taxon>Fungi</taxon>
        <taxon>Dikarya</taxon>
        <taxon>Basidiomycota</taxon>
        <taxon>Agaricomycotina</taxon>
        <taxon>Agaricomycetes</taxon>
        <taxon>Agaricomycetidae</taxon>
        <taxon>Boletales</taxon>
        <taxon>Paxilineae</taxon>
        <taxon>Paxillaceae</taxon>
        <taxon>Paxillus</taxon>
    </lineage>
</organism>
<dbReference type="Pfam" id="PF00787">
    <property type="entry name" value="PX"/>
    <property type="match status" value="1"/>
</dbReference>
<evidence type="ECO:0000256" key="1">
    <source>
        <dbReference type="ARBA" id="ARBA00010883"/>
    </source>
</evidence>
<feature type="compositionally biased region" description="Basic and acidic residues" evidence="2">
    <location>
        <begin position="1166"/>
        <end position="1177"/>
    </location>
</feature>
<dbReference type="InterPro" id="IPR001683">
    <property type="entry name" value="PX_dom"/>
</dbReference>
<dbReference type="FunCoup" id="A0A0D0D9H6">
    <property type="interactions" value="404"/>
</dbReference>
<feature type="transmembrane region" description="Helical" evidence="3">
    <location>
        <begin position="40"/>
        <end position="66"/>
    </location>
</feature>
<dbReference type="Pfam" id="PF02194">
    <property type="entry name" value="PXA"/>
    <property type="match status" value="1"/>
</dbReference>
<dbReference type="InterPro" id="IPR036305">
    <property type="entry name" value="RGS_sf"/>
</dbReference>
<feature type="region of interest" description="Disordered" evidence="2">
    <location>
        <begin position="745"/>
        <end position="785"/>
    </location>
</feature>
<keyword evidence="3" id="KW-0472">Membrane</keyword>
<dbReference type="SMART" id="SM00313">
    <property type="entry name" value="PXA"/>
    <property type="match status" value="1"/>
</dbReference>
<dbReference type="SUPFAM" id="SSF48097">
    <property type="entry name" value="Regulator of G-protein signaling, RGS"/>
    <property type="match status" value="1"/>
</dbReference>
<dbReference type="CDD" id="cd06876">
    <property type="entry name" value="PX_MDM1p"/>
    <property type="match status" value="1"/>
</dbReference>
<dbReference type="STRING" id="930991.A0A0D0D9H6"/>